<proteinExistence type="predicted"/>
<dbReference type="GO" id="GO:0031966">
    <property type="term" value="C:mitochondrial membrane"/>
    <property type="evidence" value="ECO:0007669"/>
    <property type="project" value="UniProtKB-SubCell"/>
</dbReference>
<dbReference type="PANTHER" id="PTHR12297">
    <property type="entry name" value="HYPOXIA-INDUCBILE GENE 1 HIG1 -RELATED"/>
    <property type="match status" value="1"/>
</dbReference>
<dbReference type="STRING" id="595528.A0A0D2WMN8"/>
<evidence type="ECO:0000313" key="9">
    <source>
        <dbReference type="Proteomes" id="UP000008743"/>
    </source>
</evidence>
<keyword evidence="3 6" id="KW-1133">Transmembrane helix</keyword>
<reference evidence="9" key="1">
    <citation type="submission" date="2011-02" db="EMBL/GenBank/DDBJ databases">
        <title>The Genome Sequence of Capsaspora owczarzaki ATCC 30864.</title>
        <authorList>
            <person name="Russ C."/>
            <person name="Cuomo C."/>
            <person name="Burger G."/>
            <person name="Gray M.W."/>
            <person name="Holland P.W.H."/>
            <person name="King N."/>
            <person name="Lang F.B.F."/>
            <person name="Roger A.J."/>
            <person name="Ruiz-Trillo I."/>
            <person name="Young S.K."/>
            <person name="Zeng Q."/>
            <person name="Gargeya S."/>
            <person name="Alvarado L."/>
            <person name="Berlin A."/>
            <person name="Chapman S.B."/>
            <person name="Chen Z."/>
            <person name="Freedman E."/>
            <person name="Gellesch M."/>
            <person name="Goldberg J."/>
            <person name="Griggs A."/>
            <person name="Gujja S."/>
            <person name="Heilman E."/>
            <person name="Heiman D."/>
            <person name="Howarth C."/>
            <person name="Mehta T."/>
            <person name="Neiman D."/>
            <person name="Pearson M."/>
            <person name="Roberts A."/>
            <person name="Saif S."/>
            <person name="Shea T."/>
            <person name="Shenoy N."/>
            <person name="Sisk P."/>
            <person name="Stolte C."/>
            <person name="Sykes S."/>
            <person name="White J."/>
            <person name="Yandava C."/>
            <person name="Haas B."/>
            <person name="Nusbaum C."/>
            <person name="Birren B."/>
        </authorList>
    </citation>
    <scope>NUCLEOTIDE SEQUENCE</scope>
    <source>
        <strain evidence="9">ATCC 30864</strain>
    </source>
</reference>
<evidence type="ECO:0000313" key="8">
    <source>
        <dbReference type="EMBL" id="KJE92140.1"/>
    </source>
</evidence>
<dbReference type="GO" id="GO:0097250">
    <property type="term" value="P:mitochondrial respirasome assembly"/>
    <property type="evidence" value="ECO:0007669"/>
    <property type="project" value="TreeGrafter"/>
</dbReference>
<dbReference type="EMBL" id="KE346363">
    <property type="protein sequence ID" value="KJE92140.1"/>
    <property type="molecule type" value="Genomic_DNA"/>
</dbReference>
<comment type="subcellular location">
    <subcellularLocation>
        <location evidence="1">Mitochondrion membrane</location>
    </subcellularLocation>
</comment>
<evidence type="ECO:0000256" key="5">
    <source>
        <dbReference type="SAM" id="MobiDB-lite"/>
    </source>
</evidence>
<dbReference type="PROSITE" id="PS51503">
    <property type="entry name" value="HIG1"/>
    <property type="match status" value="1"/>
</dbReference>
<feature type="region of interest" description="Disordered" evidence="5">
    <location>
        <begin position="115"/>
        <end position="326"/>
    </location>
</feature>
<dbReference type="Proteomes" id="UP000008743">
    <property type="component" value="Unassembled WGS sequence"/>
</dbReference>
<feature type="domain" description="HIG1" evidence="7">
    <location>
        <begin position="316"/>
        <end position="407"/>
    </location>
</feature>
<evidence type="ECO:0000256" key="2">
    <source>
        <dbReference type="ARBA" id="ARBA00022692"/>
    </source>
</evidence>
<dbReference type="InterPro" id="IPR050355">
    <property type="entry name" value="RCF1"/>
</dbReference>
<dbReference type="AlphaFoldDB" id="A0A0D2WMN8"/>
<evidence type="ECO:0000256" key="1">
    <source>
        <dbReference type="ARBA" id="ARBA00004325"/>
    </source>
</evidence>
<dbReference type="Gene3D" id="6.10.140.1320">
    <property type="match status" value="1"/>
</dbReference>
<feature type="compositionally biased region" description="Low complexity" evidence="5">
    <location>
        <begin position="191"/>
        <end position="204"/>
    </location>
</feature>
<keyword evidence="9" id="KW-1185">Reference proteome</keyword>
<feature type="transmembrane region" description="Helical" evidence="6">
    <location>
        <begin position="375"/>
        <end position="395"/>
    </location>
</feature>
<accession>A0A0D2WMN8</accession>
<dbReference type="OrthoDB" id="6604018at2759"/>
<dbReference type="InterPro" id="IPR007667">
    <property type="entry name" value="Hypoxia_induced_domain"/>
</dbReference>
<feature type="non-terminal residue" evidence="8">
    <location>
        <position position="1"/>
    </location>
</feature>
<evidence type="ECO:0000256" key="6">
    <source>
        <dbReference type="SAM" id="Phobius"/>
    </source>
</evidence>
<dbReference type="PANTHER" id="PTHR12297:SF18">
    <property type="entry name" value="HIG1 DOMAIN FAMILY MEMBER 2A"/>
    <property type="match status" value="1"/>
</dbReference>
<feature type="compositionally biased region" description="Low complexity" evidence="5">
    <location>
        <begin position="140"/>
        <end position="169"/>
    </location>
</feature>
<organism evidence="8 9">
    <name type="scientific">Capsaspora owczarzaki (strain ATCC 30864)</name>
    <dbReference type="NCBI Taxonomy" id="595528"/>
    <lineage>
        <taxon>Eukaryota</taxon>
        <taxon>Filasterea</taxon>
        <taxon>Capsaspora</taxon>
    </lineage>
</organism>
<name>A0A0D2WMN8_CAPO3</name>
<sequence length="432" mass="46844">MFGDLHARYPKWFLPKHLRQALKSAQTKTQEQLSAGTTDTDEGVELWFQNRLLALVTSHKHHEVNDVLYKVYDSARGLNNSAKKRAAARTPDAQESVMVETQQVADSIAMSQPLPDIDLSAGATDDINFHTEPSSDDDNNNSSDDSNNNSDDSNNSSDDSNNNNNVSSSESLLTNSNLAAADESEDDDAHPASSDSGLAAASSDSESHEANDRVTSAEIDDQDDSRQDNNCTGGLVRRRSNRDYRPAHNVSRSSKRMRFCTEGEQSGPRRHQTRAQRAASRALQGQSQDMSTPVPPPQPAQPRAARPPQLVMDNTPWDPNSSSQSRVWESASAKIYRKSMENPFVPLGMAMTTIVLGIGMYSFKTGNAKLGQNMMRLRVFAQGATIAALTGGVMMQMAKAQQAQQAQQAQVEAEAAAAALPAPTSATEPAKP</sequence>
<feature type="transmembrane region" description="Helical" evidence="6">
    <location>
        <begin position="344"/>
        <end position="363"/>
    </location>
</feature>
<dbReference type="Pfam" id="PF04588">
    <property type="entry name" value="HIG_1_N"/>
    <property type="match status" value="1"/>
</dbReference>
<keyword evidence="2 6" id="KW-0812">Transmembrane</keyword>
<keyword evidence="4 6" id="KW-0472">Membrane</keyword>
<protein>
    <recommendedName>
        <fullName evidence="7">HIG1 domain-containing protein</fullName>
    </recommendedName>
</protein>
<dbReference type="InParanoid" id="A0A0D2WMN8"/>
<evidence type="ECO:0000256" key="3">
    <source>
        <dbReference type="ARBA" id="ARBA00022989"/>
    </source>
</evidence>
<evidence type="ECO:0000259" key="7">
    <source>
        <dbReference type="PROSITE" id="PS51503"/>
    </source>
</evidence>
<feature type="compositionally biased region" description="Polar residues" evidence="5">
    <location>
        <begin position="317"/>
        <end position="326"/>
    </location>
</feature>
<dbReference type="eggNOG" id="KOG4431">
    <property type="taxonomic scope" value="Eukaryota"/>
</dbReference>
<dbReference type="RefSeq" id="XP_004363999.1">
    <property type="nucleotide sequence ID" value="XM_004363942.2"/>
</dbReference>
<gene>
    <name evidence="8" type="ORF">CAOG_003160</name>
</gene>
<evidence type="ECO:0000256" key="4">
    <source>
        <dbReference type="ARBA" id="ARBA00023136"/>
    </source>
</evidence>